<proteinExistence type="predicted"/>
<reference evidence="1" key="1">
    <citation type="journal article" date="2021" name="Proc. Natl. Acad. Sci. U.S.A.">
        <title>A Catalog of Tens of Thousands of Viruses from Human Metagenomes Reveals Hidden Associations with Chronic Diseases.</title>
        <authorList>
            <person name="Tisza M.J."/>
            <person name="Buck C.B."/>
        </authorList>
    </citation>
    <scope>NUCLEOTIDE SEQUENCE</scope>
    <source>
        <strain evidence="1">CtEIp38</strain>
    </source>
</reference>
<sequence length="29" mass="3563">MTLCDTSKPLYLLYFLTFWNIILQNHKVF</sequence>
<protein>
    <submittedName>
        <fullName evidence="1">Uncharacterized protein</fullName>
    </submittedName>
</protein>
<evidence type="ECO:0000313" key="1">
    <source>
        <dbReference type="EMBL" id="DAE17308.1"/>
    </source>
</evidence>
<dbReference type="EMBL" id="BK015638">
    <property type="protein sequence ID" value="DAE17308.1"/>
    <property type="molecule type" value="Genomic_DNA"/>
</dbReference>
<name>A0A8S5QFJ6_9CAUD</name>
<organism evidence="1">
    <name type="scientific">Siphoviridae sp. ctEIp38</name>
    <dbReference type="NCBI Taxonomy" id="2825394"/>
    <lineage>
        <taxon>Viruses</taxon>
        <taxon>Duplodnaviria</taxon>
        <taxon>Heunggongvirae</taxon>
        <taxon>Uroviricota</taxon>
        <taxon>Caudoviricetes</taxon>
    </lineage>
</organism>
<accession>A0A8S5QFJ6</accession>